<accession>A0ACD6ASH5</accession>
<dbReference type="Proteomes" id="UP001732700">
    <property type="component" value="Unassembled WGS sequence"/>
</dbReference>
<protein>
    <submittedName>
        <fullName evidence="1">Uncharacterized protein</fullName>
    </submittedName>
</protein>
<dbReference type="EnsemblPlants" id="AVESA.00010b.r2.UnG1422830.1">
    <property type="protein sequence ID" value="AVESA.00010b.r2.UnG1422830.1.CDS"/>
    <property type="gene ID" value="AVESA.00010b.r2.UnG1422830"/>
</dbReference>
<name>A0ACD6ASH5_AVESA</name>
<proteinExistence type="predicted"/>
<sequence length="193" mass="21109">MVANPASHMTVIANLVTARAAARMGWHEGAVAMFAVGAAHYLVLFVTLYQRFLGSDSLPAMLRPVFFLFFAAPSMASLAWCSITLSFDTGCKMLFFLSLFLFASLVSRPTLFKRAMRRFSVAWWAYSFPLTVLALAATEYAEEVREAGANVVMLALAVLSVVVTLALMVFTAIRTSDLLPHDDPFLAGTLPSR</sequence>
<keyword evidence="2" id="KW-1185">Reference proteome</keyword>
<evidence type="ECO:0000313" key="2">
    <source>
        <dbReference type="Proteomes" id="UP001732700"/>
    </source>
</evidence>
<organism evidence="1 2">
    <name type="scientific">Avena sativa</name>
    <name type="common">Oat</name>
    <dbReference type="NCBI Taxonomy" id="4498"/>
    <lineage>
        <taxon>Eukaryota</taxon>
        <taxon>Viridiplantae</taxon>
        <taxon>Streptophyta</taxon>
        <taxon>Embryophyta</taxon>
        <taxon>Tracheophyta</taxon>
        <taxon>Spermatophyta</taxon>
        <taxon>Magnoliopsida</taxon>
        <taxon>Liliopsida</taxon>
        <taxon>Poales</taxon>
        <taxon>Poaceae</taxon>
        <taxon>BOP clade</taxon>
        <taxon>Pooideae</taxon>
        <taxon>Poodae</taxon>
        <taxon>Poeae</taxon>
        <taxon>Poeae Chloroplast Group 1 (Aveneae type)</taxon>
        <taxon>Aveninae</taxon>
        <taxon>Avena</taxon>
    </lineage>
</organism>
<reference evidence="1" key="1">
    <citation type="submission" date="2025-09" db="UniProtKB">
        <authorList>
            <consortium name="EnsemblPlants"/>
        </authorList>
    </citation>
    <scope>IDENTIFICATION</scope>
</reference>
<evidence type="ECO:0000313" key="1">
    <source>
        <dbReference type="EnsemblPlants" id="AVESA.00010b.r2.UnG1422830.1.CDS"/>
    </source>
</evidence>